<dbReference type="GO" id="GO:0016020">
    <property type="term" value="C:membrane"/>
    <property type="evidence" value="ECO:0007669"/>
    <property type="project" value="UniProtKB-SubCell"/>
</dbReference>
<dbReference type="AlphaFoldDB" id="A0A2G5HJK3"/>
<feature type="transmembrane region" description="Helical" evidence="6">
    <location>
        <begin position="281"/>
        <end position="306"/>
    </location>
</feature>
<reference evidence="8 10" key="1">
    <citation type="submission" date="2015-10" db="EMBL/GenBank/DDBJ databases">
        <title>The cercosporin biosynthetic gene cluster was horizontally transferred to several fungal lineages and shown to be expanded in Cercospora beticola based on microsynteny with recipient genomes.</title>
        <authorList>
            <person name="De Jonge R."/>
            <person name="Ebert M.K."/>
            <person name="Suttle J.C."/>
            <person name="Jurick Ii W.M."/>
            <person name="Secor G.A."/>
            <person name="Thomma B.P."/>
            <person name="Van De Peer Y."/>
            <person name="Bolton M.D."/>
        </authorList>
    </citation>
    <scope>NUCLEOTIDE SEQUENCE [LARGE SCALE GENOMIC DNA]</scope>
    <source>
        <strain evidence="8 10">09-40</strain>
    </source>
</reference>
<dbReference type="EMBL" id="CP134187">
    <property type="protein sequence ID" value="WPB01138.1"/>
    <property type="molecule type" value="Genomic_DNA"/>
</dbReference>
<dbReference type="PANTHER" id="PTHR43791">
    <property type="entry name" value="PERMEASE-RELATED"/>
    <property type="match status" value="1"/>
</dbReference>
<keyword evidence="11" id="KW-1185">Reference proteome</keyword>
<evidence type="ECO:0000313" key="11">
    <source>
        <dbReference type="Proteomes" id="UP001302367"/>
    </source>
</evidence>
<evidence type="ECO:0000256" key="4">
    <source>
        <dbReference type="ARBA" id="ARBA00022989"/>
    </source>
</evidence>
<dbReference type="InterPro" id="IPR020846">
    <property type="entry name" value="MFS_dom"/>
</dbReference>
<dbReference type="PANTHER" id="PTHR43791:SF35">
    <property type="entry name" value="MAJOR FACILITATOR SUPERFAMILY (MFS) PROFILE DOMAIN-CONTAINING PROTEIN"/>
    <property type="match status" value="1"/>
</dbReference>
<evidence type="ECO:0000313" key="8">
    <source>
        <dbReference type="EMBL" id="PIA92709.1"/>
    </source>
</evidence>
<protein>
    <submittedName>
        <fullName evidence="8">Putative transporter</fullName>
    </submittedName>
</protein>
<feature type="transmembrane region" description="Helical" evidence="6">
    <location>
        <begin position="374"/>
        <end position="396"/>
    </location>
</feature>
<dbReference type="Proteomes" id="UP001302367">
    <property type="component" value="Chromosome 4"/>
</dbReference>
<evidence type="ECO:0000256" key="2">
    <source>
        <dbReference type="ARBA" id="ARBA00022448"/>
    </source>
</evidence>
<evidence type="ECO:0000313" key="9">
    <source>
        <dbReference type="EMBL" id="WPB01138.1"/>
    </source>
</evidence>
<feature type="transmembrane region" description="Helical" evidence="6">
    <location>
        <begin position="150"/>
        <end position="171"/>
    </location>
</feature>
<comment type="subcellular location">
    <subcellularLocation>
        <location evidence="1">Membrane</location>
        <topology evidence="1">Multi-pass membrane protein</topology>
    </subcellularLocation>
</comment>
<feature type="transmembrane region" description="Helical" evidence="6">
    <location>
        <begin position="318"/>
        <end position="337"/>
    </location>
</feature>
<dbReference type="InterPro" id="IPR036259">
    <property type="entry name" value="MFS_trans_sf"/>
</dbReference>
<evidence type="ECO:0000256" key="3">
    <source>
        <dbReference type="ARBA" id="ARBA00022692"/>
    </source>
</evidence>
<dbReference type="OrthoDB" id="6730379at2759"/>
<gene>
    <name evidence="8" type="ORF">CB0940_03937</name>
    <name evidence="9" type="ORF">RHO25_005759</name>
</gene>
<proteinExistence type="predicted"/>
<keyword evidence="4 6" id="KW-1133">Transmembrane helix</keyword>
<name>A0A2G5HJK3_CERBT</name>
<feature type="transmembrane region" description="Helical" evidence="6">
    <location>
        <begin position="408"/>
        <end position="429"/>
    </location>
</feature>
<dbReference type="Gene3D" id="1.20.1250.20">
    <property type="entry name" value="MFS general substrate transporter like domains"/>
    <property type="match status" value="1"/>
</dbReference>
<evidence type="ECO:0000256" key="5">
    <source>
        <dbReference type="ARBA" id="ARBA00023136"/>
    </source>
</evidence>
<evidence type="ECO:0000313" key="10">
    <source>
        <dbReference type="Proteomes" id="UP000230605"/>
    </source>
</evidence>
<feature type="transmembrane region" description="Helical" evidence="6">
    <location>
        <begin position="125"/>
        <end position="144"/>
    </location>
</feature>
<dbReference type="SUPFAM" id="SSF103473">
    <property type="entry name" value="MFS general substrate transporter"/>
    <property type="match status" value="1"/>
</dbReference>
<evidence type="ECO:0000256" key="6">
    <source>
        <dbReference type="SAM" id="Phobius"/>
    </source>
</evidence>
<sequence length="497" mass="56015">MASIDDKEFPVVSKHGQTTGDDEAAKVFAQYDGPLEWTEQEEKTLRRKIDWKLIPIMCFTSALQYYDKAMLGQAVLFGMMQELDLRKGDRYSMASSTFYLGFVAGSYPAVILAQRYPLERVTCGIVTLWGICLLLTITCHNYQALYAQRFFLGFLESGVSPLFMLMVGSWYRKDEQAFRMGAWYSLASWSAVVAPLINYGIGQINAVLAPWRWMYIVAGIITILWGAALLFILPPDPTRASGFTERERYLAVARLRSNNSGVRNTKFKVGQAKELLCDLKFWLMFFIATLSLITNGPVSSFAPLIIQGWGYTSLQTLLLVMPAGVWVGSCTLTATWLAMRYSHLNIRTYIAFFTQCFTILSAALLWKLPRSEKGGLFFSIYTLSTYGAGYGVIMGLQVANNSGYTKRSLASSGLFVGYCLGNFIGPMVYLQRESPVYNTGFTIVTVASALAAVLILVYRYVCIWENRRRDRTGTAEGYDHAYEDPTDKENPQFRYIY</sequence>
<accession>A0A2G5HJK3</accession>
<feature type="domain" description="Major facilitator superfamily (MFS) profile" evidence="7">
    <location>
        <begin position="53"/>
        <end position="467"/>
    </location>
</feature>
<keyword evidence="5 6" id="KW-0472">Membrane</keyword>
<dbReference type="EMBL" id="LKMD01000105">
    <property type="protein sequence ID" value="PIA92709.1"/>
    <property type="molecule type" value="Genomic_DNA"/>
</dbReference>
<dbReference type="Pfam" id="PF07690">
    <property type="entry name" value="MFS_1"/>
    <property type="match status" value="1"/>
</dbReference>
<keyword evidence="2" id="KW-0813">Transport</keyword>
<feature type="transmembrane region" description="Helical" evidence="6">
    <location>
        <begin position="91"/>
        <end position="113"/>
    </location>
</feature>
<feature type="transmembrane region" description="Helical" evidence="6">
    <location>
        <begin position="349"/>
        <end position="368"/>
    </location>
</feature>
<dbReference type="PROSITE" id="PS50850">
    <property type="entry name" value="MFS"/>
    <property type="match status" value="1"/>
</dbReference>
<dbReference type="GO" id="GO:0022857">
    <property type="term" value="F:transmembrane transporter activity"/>
    <property type="evidence" value="ECO:0007669"/>
    <property type="project" value="InterPro"/>
</dbReference>
<feature type="transmembrane region" description="Helical" evidence="6">
    <location>
        <begin position="441"/>
        <end position="461"/>
    </location>
</feature>
<feature type="transmembrane region" description="Helical" evidence="6">
    <location>
        <begin position="183"/>
        <end position="201"/>
    </location>
</feature>
<feature type="transmembrane region" description="Helical" evidence="6">
    <location>
        <begin position="213"/>
        <end position="233"/>
    </location>
</feature>
<evidence type="ECO:0000256" key="1">
    <source>
        <dbReference type="ARBA" id="ARBA00004141"/>
    </source>
</evidence>
<evidence type="ECO:0000259" key="7">
    <source>
        <dbReference type="PROSITE" id="PS50850"/>
    </source>
</evidence>
<keyword evidence="3 6" id="KW-0812">Transmembrane</keyword>
<reference evidence="9 11" key="2">
    <citation type="submission" date="2023-09" db="EMBL/GenBank/DDBJ databases">
        <title>Complete-Gapless Cercospora beticola genome.</title>
        <authorList>
            <person name="Wyatt N.A."/>
            <person name="Spanner R.E."/>
            <person name="Bolton M.D."/>
        </authorList>
    </citation>
    <scope>NUCLEOTIDE SEQUENCE [LARGE SCALE GENOMIC DNA]</scope>
    <source>
        <strain evidence="9">Cb09-40</strain>
    </source>
</reference>
<organism evidence="8 10">
    <name type="scientific">Cercospora beticola</name>
    <name type="common">Sugarbeet leaf spot fungus</name>
    <dbReference type="NCBI Taxonomy" id="122368"/>
    <lineage>
        <taxon>Eukaryota</taxon>
        <taxon>Fungi</taxon>
        <taxon>Dikarya</taxon>
        <taxon>Ascomycota</taxon>
        <taxon>Pezizomycotina</taxon>
        <taxon>Dothideomycetes</taxon>
        <taxon>Dothideomycetidae</taxon>
        <taxon>Mycosphaerellales</taxon>
        <taxon>Mycosphaerellaceae</taxon>
        <taxon>Cercospora</taxon>
    </lineage>
</organism>
<dbReference type="Proteomes" id="UP000230605">
    <property type="component" value="Chromosome 4"/>
</dbReference>
<dbReference type="InterPro" id="IPR011701">
    <property type="entry name" value="MFS"/>
</dbReference>